<sequence length="61" mass="7019">MQKQLPEKLYLQTTVKPIVLISDFLHYSSIFGSDRNPHRLSDPSVSYNTITSVLKTTEDQH</sequence>
<evidence type="ECO:0000313" key="2">
    <source>
        <dbReference type="Proteomes" id="UP000185860"/>
    </source>
</evidence>
<evidence type="ECO:0000313" key="1">
    <source>
        <dbReference type="EMBL" id="OKH33678.1"/>
    </source>
</evidence>
<reference evidence="1 2" key="1">
    <citation type="submission" date="2016-11" db="EMBL/GenBank/DDBJ databases">
        <title>Draft Genome Sequences of Nine Cyanobacterial Strains from Diverse Habitats.</title>
        <authorList>
            <person name="Zhu T."/>
            <person name="Hou S."/>
            <person name="Lu X."/>
            <person name="Hess W.R."/>
        </authorList>
    </citation>
    <scope>NUCLEOTIDE SEQUENCE [LARGE SCALE GENOMIC DNA]</scope>
    <source>
        <strain evidence="1 2">IAM M-71</strain>
    </source>
</reference>
<proteinExistence type="predicted"/>
<dbReference type="STRING" id="454136.NIES2119_22395"/>
<organism evidence="1 2">
    <name type="scientific">[Phormidium ambiguum] IAM M-71</name>
    <dbReference type="NCBI Taxonomy" id="454136"/>
    <lineage>
        <taxon>Bacteria</taxon>
        <taxon>Bacillati</taxon>
        <taxon>Cyanobacteriota</taxon>
        <taxon>Cyanophyceae</taxon>
        <taxon>Oscillatoriophycideae</taxon>
        <taxon>Aerosakkonematales</taxon>
        <taxon>Aerosakkonemataceae</taxon>
        <taxon>Floridanema</taxon>
    </lineage>
</organism>
<dbReference type="RefSeq" id="WP_073595720.1">
    <property type="nucleotide sequence ID" value="NZ_MRCE01000027.1"/>
</dbReference>
<dbReference type="AlphaFoldDB" id="A0A1U7IAV0"/>
<accession>A0A1U7IAV0</accession>
<protein>
    <submittedName>
        <fullName evidence="1">Uncharacterized protein</fullName>
    </submittedName>
</protein>
<name>A0A1U7IAV0_9CYAN</name>
<dbReference type="Proteomes" id="UP000185860">
    <property type="component" value="Unassembled WGS sequence"/>
</dbReference>
<dbReference type="EMBL" id="MRCE01000027">
    <property type="protein sequence ID" value="OKH33678.1"/>
    <property type="molecule type" value="Genomic_DNA"/>
</dbReference>
<gene>
    <name evidence="1" type="ORF">NIES2119_22395</name>
</gene>
<comment type="caution">
    <text evidence="1">The sequence shown here is derived from an EMBL/GenBank/DDBJ whole genome shotgun (WGS) entry which is preliminary data.</text>
</comment>